<protein>
    <submittedName>
        <fullName evidence="1">Uncharacterized protein</fullName>
    </submittedName>
</protein>
<name>A0A6H2A1U3_9ZZZZ</name>
<evidence type="ECO:0000313" key="1">
    <source>
        <dbReference type="EMBL" id="QJA53485.1"/>
    </source>
</evidence>
<organism evidence="1">
    <name type="scientific">viral metagenome</name>
    <dbReference type="NCBI Taxonomy" id="1070528"/>
    <lineage>
        <taxon>unclassified sequences</taxon>
        <taxon>metagenomes</taxon>
        <taxon>organismal metagenomes</taxon>
    </lineage>
</organism>
<dbReference type="EMBL" id="MT144742">
    <property type="protein sequence ID" value="QJH98601.1"/>
    <property type="molecule type" value="Genomic_DNA"/>
</dbReference>
<proteinExistence type="predicted"/>
<accession>A0A6H2A1U3</accession>
<sequence length="58" mass="7057">MIIEIQTLRDKDGNILDEKFSVFHPREQKREKFNKEQDIKAYVEKKGIKWSSFKRDKS</sequence>
<reference evidence="1" key="1">
    <citation type="submission" date="2020-03" db="EMBL/GenBank/DDBJ databases">
        <title>The deep terrestrial virosphere.</title>
        <authorList>
            <person name="Holmfeldt K."/>
            <person name="Nilsson E."/>
            <person name="Simone D."/>
            <person name="Lopez-Fernandez M."/>
            <person name="Wu X."/>
            <person name="de Brujin I."/>
            <person name="Lundin D."/>
            <person name="Andersson A."/>
            <person name="Bertilsson S."/>
            <person name="Dopson M."/>
        </authorList>
    </citation>
    <scope>NUCLEOTIDE SEQUENCE</scope>
    <source>
        <strain evidence="1">TM448A03585</strain>
        <strain evidence="2">TM448B01345</strain>
    </source>
</reference>
<dbReference type="EMBL" id="MT144425">
    <property type="protein sequence ID" value="QJA53485.1"/>
    <property type="molecule type" value="Genomic_DNA"/>
</dbReference>
<dbReference type="AlphaFoldDB" id="A0A6H2A1U3"/>
<gene>
    <name evidence="1" type="ORF">TM448A03585_0006</name>
    <name evidence="2" type="ORF">TM448B01345_0019</name>
</gene>
<evidence type="ECO:0000313" key="2">
    <source>
        <dbReference type="EMBL" id="QJH98601.1"/>
    </source>
</evidence>